<dbReference type="CDD" id="cd03809">
    <property type="entry name" value="GT4_MtfB-like"/>
    <property type="match status" value="1"/>
</dbReference>
<dbReference type="Pfam" id="PF13439">
    <property type="entry name" value="Glyco_transf_4"/>
    <property type="match status" value="1"/>
</dbReference>
<dbReference type="PANTHER" id="PTHR46401:SF2">
    <property type="entry name" value="GLYCOSYLTRANSFERASE WBBK-RELATED"/>
    <property type="match status" value="1"/>
</dbReference>
<dbReference type="Proteomes" id="UP001054846">
    <property type="component" value="Chromosome"/>
</dbReference>
<evidence type="ECO:0000259" key="2">
    <source>
        <dbReference type="Pfam" id="PF00534"/>
    </source>
</evidence>
<dbReference type="EMBL" id="CP063845">
    <property type="protein sequence ID" value="UFP95410.1"/>
    <property type="molecule type" value="Genomic_DNA"/>
</dbReference>
<dbReference type="InterPro" id="IPR001296">
    <property type="entry name" value="Glyco_trans_1"/>
</dbReference>
<name>A0ABY3PP61_9CYAN</name>
<evidence type="ECO:0000313" key="5">
    <source>
        <dbReference type="Proteomes" id="UP001054846"/>
    </source>
</evidence>
<evidence type="ECO:0000256" key="1">
    <source>
        <dbReference type="ARBA" id="ARBA00022679"/>
    </source>
</evidence>
<evidence type="ECO:0000259" key="3">
    <source>
        <dbReference type="Pfam" id="PF13439"/>
    </source>
</evidence>
<keyword evidence="5" id="KW-1185">Reference proteome</keyword>
<organism evidence="4 5">
    <name type="scientific">Gloeobacter morelensis MG652769</name>
    <dbReference type="NCBI Taxonomy" id="2781736"/>
    <lineage>
        <taxon>Bacteria</taxon>
        <taxon>Bacillati</taxon>
        <taxon>Cyanobacteriota</taxon>
        <taxon>Cyanophyceae</taxon>
        <taxon>Gloeobacterales</taxon>
        <taxon>Gloeobacteraceae</taxon>
        <taxon>Gloeobacter</taxon>
        <taxon>Gloeobacter morelensis</taxon>
    </lineage>
</organism>
<gene>
    <name evidence="4" type="ORF">ISF26_03940</name>
</gene>
<dbReference type="Pfam" id="PF00534">
    <property type="entry name" value="Glycos_transf_1"/>
    <property type="match status" value="1"/>
</dbReference>
<sequence>MAHLCIDLAFLPTRPTGLGTYALNLLAHLRWDDVVTLFAPRPLESFPCCLVPPALASDGGRWAHLARLAWQQTRLPALYRTHKADLLFSPLPEAPLARHCRSVVTVHDLIPLRFPGPFPSLLTRYFQYYVPQVLSNSEHILCDSEATASDIVRFYGIAAKKLTPIPLAYDATHFYPRGLAPANYFLYLGRQDRHKNLDRMLQALAQLQERECEFWIAGPRDTRQYPQLLARVRQLNLGERVRFLDYVPYAELPGLIERAIALLFPTLWEGFGLPVLEAMACGTPVITSNLASLGEIAADAALLVDPYRVEAIASAMHQVLCDSGLRTHLRFLGLARARRFSWERTARRTCEVLVRHL</sequence>
<evidence type="ECO:0000313" key="4">
    <source>
        <dbReference type="EMBL" id="UFP95410.1"/>
    </source>
</evidence>
<dbReference type="SUPFAM" id="SSF53756">
    <property type="entry name" value="UDP-Glycosyltransferase/glycogen phosphorylase"/>
    <property type="match status" value="1"/>
</dbReference>
<dbReference type="RefSeq" id="WP_230842636.1">
    <property type="nucleotide sequence ID" value="NZ_CP063845.1"/>
</dbReference>
<keyword evidence="1" id="KW-0808">Transferase</keyword>
<dbReference type="InterPro" id="IPR028098">
    <property type="entry name" value="Glyco_trans_4-like_N"/>
</dbReference>
<accession>A0ABY3PP61</accession>
<proteinExistence type="predicted"/>
<dbReference type="PANTHER" id="PTHR46401">
    <property type="entry name" value="GLYCOSYLTRANSFERASE WBBK-RELATED"/>
    <property type="match status" value="1"/>
</dbReference>
<dbReference type="Gene3D" id="3.40.50.2000">
    <property type="entry name" value="Glycogen Phosphorylase B"/>
    <property type="match status" value="2"/>
</dbReference>
<protein>
    <submittedName>
        <fullName evidence="4">Glycosyltransferase family 4 protein</fullName>
    </submittedName>
</protein>
<reference evidence="4 5" key="1">
    <citation type="journal article" date="2021" name="Genome Biol. Evol.">
        <title>Complete Genome Sequencing of a Novel Gloeobacter Species from a Waterfall Cave in Mexico.</title>
        <authorList>
            <person name="Saw J.H."/>
            <person name="Cardona T."/>
            <person name="Montejano G."/>
        </authorList>
    </citation>
    <scope>NUCLEOTIDE SEQUENCE [LARGE SCALE GENOMIC DNA]</scope>
    <source>
        <strain evidence="4">MG652769</strain>
    </source>
</reference>
<feature type="domain" description="Glycosyl transferase family 1" evidence="2">
    <location>
        <begin position="183"/>
        <end position="329"/>
    </location>
</feature>
<feature type="domain" description="Glycosyltransferase subfamily 4-like N-terminal" evidence="3">
    <location>
        <begin position="17"/>
        <end position="171"/>
    </location>
</feature>